<evidence type="ECO:0000313" key="2">
    <source>
        <dbReference type="EMBL" id="ATI78715.1"/>
    </source>
</evidence>
<gene>
    <name evidence="2" type="ORF">A6768_01050</name>
</gene>
<organism evidence="2 3">
    <name type="scientific">Sphingobium yanoikuyae</name>
    <name type="common">Sphingomonas yanoikuyae</name>
    <dbReference type="NCBI Taxonomy" id="13690"/>
    <lineage>
        <taxon>Bacteria</taxon>
        <taxon>Pseudomonadati</taxon>
        <taxon>Pseudomonadota</taxon>
        <taxon>Alphaproteobacteria</taxon>
        <taxon>Sphingomonadales</taxon>
        <taxon>Sphingomonadaceae</taxon>
        <taxon>Sphingobium</taxon>
    </lineage>
</organism>
<feature type="region of interest" description="Disordered" evidence="1">
    <location>
        <begin position="56"/>
        <end position="76"/>
    </location>
</feature>
<proteinExistence type="predicted"/>
<accession>A0A291MUS5</accession>
<dbReference type="KEGG" id="sya:A6768_01050"/>
<evidence type="ECO:0000256" key="1">
    <source>
        <dbReference type="SAM" id="MobiDB-lite"/>
    </source>
</evidence>
<dbReference type="EMBL" id="CP023741">
    <property type="protein sequence ID" value="ATI78715.1"/>
    <property type="molecule type" value="Genomic_DNA"/>
</dbReference>
<protein>
    <submittedName>
        <fullName evidence="2">Uncharacterized protein</fullName>
    </submittedName>
</protein>
<dbReference type="Proteomes" id="UP000219422">
    <property type="component" value="Chromosome"/>
</dbReference>
<reference evidence="2 3" key="1">
    <citation type="submission" date="2017-10" db="EMBL/GenBank/DDBJ databases">
        <title>Sphingobium yanoikuyae S72.</title>
        <authorList>
            <person name="Sanchez E."/>
            <person name="Bustos P."/>
            <person name="Mendoza P."/>
            <person name="Guo X."/>
            <person name="Mendoza A."/>
        </authorList>
    </citation>
    <scope>NUCLEOTIDE SEQUENCE [LARGE SCALE GENOMIC DNA]</scope>
    <source>
        <strain evidence="2 3">S72</strain>
    </source>
</reference>
<evidence type="ECO:0000313" key="3">
    <source>
        <dbReference type="Proteomes" id="UP000219422"/>
    </source>
</evidence>
<name>A0A291MUS5_SPHYA</name>
<feature type="compositionally biased region" description="Polar residues" evidence="1">
    <location>
        <begin position="58"/>
        <end position="76"/>
    </location>
</feature>
<dbReference type="AlphaFoldDB" id="A0A291MUS5"/>
<sequence length="76" mass="8267">MTASGRFQTILPCKGRWLAEGQTEGYPPLDSVTPLHHFVVPLPLQGRILPPQLVVAGQSPTSSRNRSEALSYSPNL</sequence>